<evidence type="ECO:0000313" key="3">
    <source>
        <dbReference type="Proteomes" id="UP000460561"/>
    </source>
</evidence>
<evidence type="ECO:0000256" key="1">
    <source>
        <dbReference type="SAM" id="SignalP"/>
    </source>
</evidence>
<keyword evidence="3" id="KW-1185">Reference proteome</keyword>
<feature type="chain" id="PRO_5032901015" description="DUF2147 domain-containing protein" evidence="1">
    <location>
        <begin position="20"/>
        <end position="152"/>
    </location>
</feature>
<dbReference type="OrthoDB" id="7568358at2"/>
<name>A0A845AF10_9SPHN</name>
<protein>
    <recommendedName>
        <fullName evidence="4">DUF2147 domain-containing protein</fullName>
    </recommendedName>
</protein>
<dbReference type="AlphaFoldDB" id="A0A845AF10"/>
<evidence type="ECO:0000313" key="2">
    <source>
        <dbReference type="EMBL" id="MXP27146.1"/>
    </source>
</evidence>
<organism evidence="2 3">
    <name type="scientific">Altericroceibacterium indicum</name>
    <dbReference type="NCBI Taxonomy" id="374177"/>
    <lineage>
        <taxon>Bacteria</taxon>
        <taxon>Pseudomonadati</taxon>
        <taxon>Pseudomonadota</taxon>
        <taxon>Alphaproteobacteria</taxon>
        <taxon>Sphingomonadales</taxon>
        <taxon>Erythrobacteraceae</taxon>
        <taxon>Altericroceibacterium</taxon>
    </lineage>
</organism>
<reference evidence="2 3" key="1">
    <citation type="submission" date="2019-12" db="EMBL/GenBank/DDBJ databases">
        <title>Genomic-based taxomic classification of the family Erythrobacteraceae.</title>
        <authorList>
            <person name="Xu L."/>
        </authorList>
    </citation>
    <scope>NUCLEOTIDE SEQUENCE [LARGE SCALE GENOMIC DNA]</scope>
    <source>
        <strain evidence="2 3">DSM 18604</strain>
    </source>
</reference>
<evidence type="ECO:0008006" key="4">
    <source>
        <dbReference type="Google" id="ProtNLM"/>
    </source>
</evidence>
<sequence length="152" mass="16755">MLTTSLAAFIFAIAAPAFAGELAGPARFCGYSPIIDLIEGETVVTLQGGIHGGSFRWEGAFGSLEVNGIGWASRPKGRIVSEQTDARPARFAQRRTDGRYQIAIWNGRHGAAYFTSPNRFTRQQIEAIERVRLFEEGETPEGCNLRTVFSWE</sequence>
<keyword evidence="1" id="KW-0732">Signal</keyword>
<gene>
    <name evidence="2" type="ORF">GRI39_14015</name>
</gene>
<accession>A0A845AF10</accession>
<dbReference type="Proteomes" id="UP000460561">
    <property type="component" value="Unassembled WGS sequence"/>
</dbReference>
<proteinExistence type="predicted"/>
<comment type="caution">
    <text evidence="2">The sequence shown here is derived from an EMBL/GenBank/DDBJ whole genome shotgun (WGS) entry which is preliminary data.</text>
</comment>
<feature type="signal peptide" evidence="1">
    <location>
        <begin position="1"/>
        <end position="19"/>
    </location>
</feature>
<dbReference type="EMBL" id="WTYQ01000007">
    <property type="protein sequence ID" value="MXP27146.1"/>
    <property type="molecule type" value="Genomic_DNA"/>
</dbReference>